<protein>
    <submittedName>
        <fullName evidence="1">Restriction endonuclease subunit S</fullName>
        <ecNumber evidence="1">3.1.21.-</ecNumber>
    </submittedName>
</protein>
<sequence length="458" mass="50652">MSGGKLPEGWAIAPVSTVTTLIRGVTYKKEQAINYLQDDYLPLIRANNIQNGKFDTTDLVFVPKNLVKESQKISPEDIVIAMSSGSKSVVGKSAHQRLPFECSFGAFCGALRPEKCISPSFIAHFTKSSFYRNKISSLSAGANINNIKPASFDLINIPIPALAEQKIIAEKLDTLLAQVDSTKARLEQIPQILKRFRQAVLVSAVNGKLQAEPANNKNCTIGSLCLTSFDGPFGSKLKTSDYTDSGVRVVRLENIGHLEFKSAKETFISYVKYENLYSNTLKEDDLLFSSFVDEDVRVCLVPKSDEIFINKADCFCLRIDPSLASPHYLALVLASKTSYEQIKEKVQGITRPRINLRTLRSLSFDIPPLKKQHEIVRRVEQLFAYADTIEKQVNSALTRVNSLTQSILAKAFRGELTAQWRAENPDLISGENSAAALLEKIKAERAASGGKKASRKKA</sequence>
<keyword evidence="1" id="KW-0255">Endonuclease</keyword>
<dbReference type="EMBL" id="CP084506">
    <property type="protein sequence ID" value="UCQ00625.1"/>
    <property type="molecule type" value="Genomic_DNA"/>
</dbReference>
<evidence type="ECO:0000313" key="1">
    <source>
        <dbReference type="EMBL" id="UCQ00625.1"/>
    </source>
</evidence>
<reference evidence="1" key="1">
    <citation type="submission" date="2021-09" db="EMBL/GenBank/DDBJ databases">
        <title>Comparative genomics of Edwardsiella genus reveals species-based diversity.</title>
        <authorList>
            <person name="Tekedar H.C."/>
            <person name="Kumru S."/>
            <person name="Waldbieser G.C."/>
            <person name="Reichley S.R."/>
            <person name="Lawrence M.L."/>
            <person name="Griffin M.J."/>
        </authorList>
    </citation>
    <scope>NUCLEOTIDE SEQUENCE</scope>
    <source>
        <strain evidence="1">ATCC 15947</strain>
    </source>
</reference>
<accession>A0AC61TJ30</accession>
<keyword evidence="1" id="KW-0378">Hydrolase</keyword>
<organism evidence="1 2">
    <name type="scientific">Edwardsiella tarda ATCC 15947 = NBRC 105688</name>
    <dbReference type="NCBI Taxonomy" id="667121"/>
    <lineage>
        <taxon>Bacteria</taxon>
        <taxon>Pseudomonadati</taxon>
        <taxon>Pseudomonadota</taxon>
        <taxon>Gammaproteobacteria</taxon>
        <taxon>Enterobacterales</taxon>
        <taxon>Hafniaceae</taxon>
        <taxon>Edwardsiella</taxon>
    </lineage>
</organism>
<dbReference type="Proteomes" id="UP000245918">
    <property type="component" value="Chromosome"/>
</dbReference>
<keyword evidence="2" id="KW-1185">Reference proteome</keyword>
<keyword evidence="1" id="KW-0540">Nuclease</keyword>
<proteinExistence type="predicted"/>
<dbReference type="EC" id="3.1.21.-" evidence="1"/>
<gene>
    <name evidence="1" type="ORF">DCL27_02145</name>
</gene>
<name>A0AC61TJ30_EDWTA</name>
<evidence type="ECO:0000313" key="2">
    <source>
        <dbReference type="Proteomes" id="UP000245918"/>
    </source>
</evidence>